<organism evidence="1">
    <name type="scientific">Pithovirus LCPAC304</name>
    <dbReference type="NCBI Taxonomy" id="2506594"/>
    <lineage>
        <taxon>Viruses</taxon>
        <taxon>Pithoviruses</taxon>
    </lineage>
</organism>
<gene>
    <name evidence="1" type="ORF">LCPAC304_00510</name>
</gene>
<dbReference type="EMBL" id="MK500565">
    <property type="protein sequence ID" value="QBK91725.1"/>
    <property type="molecule type" value="Genomic_DNA"/>
</dbReference>
<evidence type="ECO:0000313" key="1">
    <source>
        <dbReference type="EMBL" id="QBK91725.1"/>
    </source>
</evidence>
<name>A0A481Z8C3_9VIRU</name>
<proteinExistence type="predicted"/>
<accession>A0A481Z8C3</accession>
<sequence>MKVRTVRFTEIPVIKTHVLPHVLPRDLITASTPRPRFVGAEGLERMEMYQIYRIWMQLSDTEKRDGRQDFQRMLQSRSLVFLYKNDPDSIDPILRLQYNPTIYDWEEEDLVKTLETMYWIYEPRYWKSYQQFRRHVQRPLFLGWIEWQRPKLLTKDVVENIVAIEGWMSYLDIPQEEITRIMHQIAHANKTYINPSTHRYEPEISLWAFFTQDQNPARYTAGKFRALGKGMGDVMSFDEILTEEFEEDLPEIILEEDMELSLPPPQSSLKGANVFDIGRGWQFLRKDRDSGALTLRGIITDPKSRTKRQKIKEKPIATLTDLTYLYKQDYLLPPLKRGITVLSSKEDLEKAIQQIGEYW</sequence>
<protein>
    <submittedName>
        <fullName evidence="1">Uncharacterized protein</fullName>
    </submittedName>
</protein>
<reference evidence="1" key="1">
    <citation type="journal article" date="2019" name="MBio">
        <title>Virus Genomes from Deep Sea Sediments Expand the Ocean Megavirome and Support Independent Origins of Viral Gigantism.</title>
        <authorList>
            <person name="Backstrom D."/>
            <person name="Yutin N."/>
            <person name="Jorgensen S.L."/>
            <person name="Dharamshi J."/>
            <person name="Homa F."/>
            <person name="Zaremba-Niedwiedzka K."/>
            <person name="Spang A."/>
            <person name="Wolf Y.I."/>
            <person name="Koonin E.V."/>
            <person name="Ettema T.J."/>
        </authorList>
    </citation>
    <scope>NUCLEOTIDE SEQUENCE</scope>
</reference>